<evidence type="ECO:0000313" key="3">
    <source>
        <dbReference type="Proteomes" id="UP001595904"/>
    </source>
</evidence>
<dbReference type="RefSeq" id="WP_380601376.1">
    <property type="nucleotide sequence ID" value="NZ_JBHSDU010000014.1"/>
</dbReference>
<organism evidence="2 3">
    <name type="scientific">Steroidobacter flavus</name>
    <dbReference type="NCBI Taxonomy" id="1842136"/>
    <lineage>
        <taxon>Bacteria</taxon>
        <taxon>Pseudomonadati</taxon>
        <taxon>Pseudomonadota</taxon>
        <taxon>Gammaproteobacteria</taxon>
        <taxon>Steroidobacterales</taxon>
        <taxon>Steroidobacteraceae</taxon>
        <taxon>Steroidobacter</taxon>
    </lineage>
</organism>
<keyword evidence="1" id="KW-1133">Transmembrane helix</keyword>
<keyword evidence="1" id="KW-0812">Transmembrane</keyword>
<dbReference type="Proteomes" id="UP001595904">
    <property type="component" value="Unassembled WGS sequence"/>
</dbReference>
<dbReference type="EMBL" id="JBHSDU010000014">
    <property type="protein sequence ID" value="MFC4312200.1"/>
    <property type="molecule type" value="Genomic_DNA"/>
</dbReference>
<evidence type="ECO:0000256" key="1">
    <source>
        <dbReference type="SAM" id="Phobius"/>
    </source>
</evidence>
<comment type="caution">
    <text evidence="2">The sequence shown here is derived from an EMBL/GenBank/DDBJ whole genome shotgun (WGS) entry which is preliminary data.</text>
</comment>
<sequence>MTPRQYDLFLTGMQKFAIGAPLLVLIIFPVFFLTVFNEAGPPDAPFFRFVPLLFLIVFLGIYAATTLRLPYRISVTRDRQLVFKSVLKTQTVRVSELLSIQPKNLNVQAGISGYELEHRNGKIRFPGQFTDQYLLLYELKQANPALKTKGC</sequence>
<keyword evidence="3" id="KW-1185">Reference proteome</keyword>
<accession>A0ABV8SYH9</accession>
<evidence type="ECO:0008006" key="4">
    <source>
        <dbReference type="Google" id="ProtNLM"/>
    </source>
</evidence>
<protein>
    <recommendedName>
        <fullName evidence="4">DUF304 domain-containing protein</fullName>
    </recommendedName>
</protein>
<evidence type="ECO:0000313" key="2">
    <source>
        <dbReference type="EMBL" id="MFC4312200.1"/>
    </source>
</evidence>
<feature type="transmembrane region" description="Helical" evidence="1">
    <location>
        <begin position="49"/>
        <end position="71"/>
    </location>
</feature>
<proteinExistence type="predicted"/>
<reference evidence="3" key="1">
    <citation type="journal article" date="2019" name="Int. J. Syst. Evol. Microbiol.">
        <title>The Global Catalogue of Microorganisms (GCM) 10K type strain sequencing project: providing services to taxonomists for standard genome sequencing and annotation.</title>
        <authorList>
            <consortium name="The Broad Institute Genomics Platform"/>
            <consortium name="The Broad Institute Genome Sequencing Center for Infectious Disease"/>
            <person name="Wu L."/>
            <person name="Ma J."/>
        </authorList>
    </citation>
    <scope>NUCLEOTIDE SEQUENCE [LARGE SCALE GENOMIC DNA]</scope>
    <source>
        <strain evidence="3">CGMCC 1.10759</strain>
    </source>
</reference>
<feature type="transmembrane region" description="Helical" evidence="1">
    <location>
        <begin position="16"/>
        <end position="37"/>
    </location>
</feature>
<gene>
    <name evidence="2" type="ORF">ACFPN2_24170</name>
</gene>
<name>A0ABV8SYH9_9GAMM</name>
<keyword evidence="1" id="KW-0472">Membrane</keyword>